<sequence>MLAHLGQGSQAIQQFVDVGQVDQDAGVAFGVNVAGAHAAASSRGTYGSPVRVVKHLDLLAVRCFEHFLASAYGALLWLTCSFERS</sequence>
<accession>A0ABP4R024</accession>
<evidence type="ECO:0000313" key="1">
    <source>
        <dbReference type="EMBL" id="GAA1623567.1"/>
    </source>
</evidence>
<dbReference type="Proteomes" id="UP001500064">
    <property type="component" value="Unassembled WGS sequence"/>
</dbReference>
<organism evidence="1 2">
    <name type="scientific">Nonomuraea maheshkhaliensis</name>
    <dbReference type="NCBI Taxonomy" id="419590"/>
    <lineage>
        <taxon>Bacteria</taxon>
        <taxon>Bacillati</taxon>
        <taxon>Actinomycetota</taxon>
        <taxon>Actinomycetes</taxon>
        <taxon>Streptosporangiales</taxon>
        <taxon>Streptosporangiaceae</taxon>
        <taxon>Nonomuraea</taxon>
    </lineage>
</organism>
<proteinExistence type="predicted"/>
<evidence type="ECO:0000313" key="2">
    <source>
        <dbReference type="Proteomes" id="UP001500064"/>
    </source>
</evidence>
<gene>
    <name evidence="1" type="ORF">GCM10009733_020240</name>
</gene>
<protein>
    <submittedName>
        <fullName evidence="1">Uncharacterized protein</fullName>
    </submittedName>
</protein>
<keyword evidence="2" id="KW-1185">Reference proteome</keyword>
<name>A0ABP4R024_9ACTN</name>
<comment type="caution">
    <text evidence="1">The sequence shown here is derived from an EMBL/GenBank/DDBJ whole genome shotgun (WGS) entry which is preliminary data.</text>
</comment>
<reference evidence="2" key="1">
    <citation type="journal article" date="2019" name="Int. J. Syst. Evol. Microbiol.">
        <title>The Global Catalogue of Microorganisms (GCM) 10K type strain sequencing project: providing services to taxonomists for standard genome sequencing and annotation.</title>
        <authorList>
            <consortium name="The Broad Institute Genomics Platform"/>
            <consortium name="The Broad Institute Genome Sequencing Center for Infectious Disease"/>
            <person name="Wu L."/>
            <person name="Ma J."/>
        </authorList>
    </citation>
    <scope>NUCLEOTIDE SEQUENCE [LARGE SCALE GENOMIC DNA]</scope>
    <source>
        <strain evidence="2">JCM 13929</strain>
    </source>
</reference>
<dbReference type="EMBL" id="BAAAMU010000011">
    <property type="protein sequence ID" value="GAA1623567.1"/>
    <property type="molecule type" value="Genomic_DNA"/>
</dbReference>